<organism evidence="4 5">
    <name type="scientific">Candidatus Woesebacteria bacterium GW2011_GWA1_40_45</name>
    <dbReference type="NCBI Taxonomy" id="1618554"/>
    <lineage>
        <taxon>Bacteria</taxon>
        <taxon>Candidatus Woeseibacteriota</taxon>
    </lineage>
</organism>
<name>A0A0G0UTL1_9BACT</name>
<reference evidence="4 5" key="1">
    <citation type="journal article" date="2015" name="Nature">
        <title>rRNA introns, odd ribosomes, and small enigmatic genomes across a large radiation of phyla.</title>
        <authorList>
            <person name="Brown C.T."/>
            <person name="Hug L.A."/>
            <person name="Thomas B.C."/>
            <person name="Sharon I."/>
            <person name="Castelle C.J."/>
            <person name="Singh A."/>
            <person name="Wilkins M.J."/>
            <person name="Williams K.H."/>
            <person name="Banfield J.F."/>
        </authorList>
    </citation>
    <scope>NUCLEOTIDE SEQUENCE [LARGE SCALE GENOMIC DNA]</scope>
</reference>
<gene>
    <name evidence="4" type="ORF">UU03_C0017G0011</name>
</gene>
<comment type="caution">
    <text evidence="4">The sequence shown here is derived from an EMBL/GenBank/DDBJ whole genome shotgun (WGS) entry which is preliminary data.</text>
</comment>
<dbReference type="SUPFAM" id="SSF53335">
    <property type="entry name" value="S-adenosyl-L-methionine-dependent methyltransferases"/>
    <property type="match status" value="1"/>
</dbReference>
<evidence type="ECO:0000313" key="4">
    <source>
        <dbReference type="EMBL" id="KKR63005.1"/>
    </source>
</evidence>
<dbReference type="Gene3D" id="3.40.50.150">
    <property type="entry name" value="Vaccinia Virus protein VP39"/>
    <property type="match status" value="1"/>
</dbReference>
<dbReference type="GO" id="GO:0032259">
    <property type="term" value="P:methylation"/>
    <property type="evidence" value="ECO:0007669"/>
    <property type="project" value="UniProtKB-KW"/>
</dbReference>
<evidence type="ECO:0000256" key="2">
    <source>
        <dbReference type="ARBA" id="ARBA00022679"/>
    </source>
</evidence>
<dbReference type="EMBL" id="LBZB01000017">
    <property type="protein sequence ID" value="KKR63005.1"/>
    <property type="molecule type" value="Genomic_DNA"/>
</dbReference>
<keyword evidence="1 4" id="KW-0489">Methyltransferase</keyword>
<evidence type="ECO:0000256" key="1">
    <source>
        <dbReference type="ARBA" id="ARBA00022603"/>
    </source>
</evidence>
<dbReference type="PANTHER" id="PTHR43861">
    <property type="entry name" value="TRANS-ACONITATE 2-METHYLTRANSFERASE-RELATED"/>
    <property type="match status" value="1"/>
</dbReference>
<dbReference type="Pfam" id="PF13649">
    <property type="entry name" value="Methyltransf_25"/>
    <property type="match status" value="1"/>
</dbReference>
<evidence type="ECO:0000313" key="5">
    <source>
        <dbReference type="Proteomes" id="UP000034613"/>
    </source>
</evidence>
<proteinExistence type="predicted"/>
<dbReference type="InterPro" id="IPR041698">
    <property type="entry name" value="Methyltransf_25"/>
</dbReference>
<evidence type="ECO:0000259" key="3">
    <source>
        <dbReference type="Pfam" id="PF13649"/>
    </source>
</evidence>
<sequence>METITEKTIKTYDEIAKHFSDTHFDSIFWQKEFKIFQKLIKGNKVIDIGCGAGRDAVLFEKAGFDYTGIDASSGMLKEAKKRVKKGKLILMDFYNLKFPPETFDGFWAAASILHIPKHRAAKVLRNIIKIIKPNGVGFISVKEKQSINEGIIKENKYGGIQRYFAFYTQKEFEKKLKEAGFALIRNRTLKESNTNWLCYFVRK</sequence>
<dbReference type="AlphaFoldDB" id="A0A0G0UTL1"/>
<dbReference type="InterPro" id="IPR029063">
    <property type="entry name" value="SAM-dependent_MTases_sf"/>
</dbReference>
<dbReference type="GO" id="GO:0008168">
    <property type="term" value="F:methyltransferase activity"/>
    <property type="evidence" value="ECO:0007669"/>
    <property type="project" value="UniProtKB-KW"/>
</dbReference>
<protein>
    <submittedName>
        <fullName evidence="4">Methyltransferase type 11</fullName>
    </submittedName>
</protein>
<accession>A0A0G0UTL1</accession>
<dbReference type="CDD" id="cd02440">
    <property type="entry name" value="AdoMet_MTases"/>
    <property type="match status" value="1"/>
</dbReference>
<feature type="domain" description="Methyltransferase" evidence="3">
    <location>
        <begin position="45"/>
        <end position="135"/>
    </location>
</feature>
<keyword evidence="2 4" id="KW-0808">Transferase</keyword>
<dbReference type="PANTHER" id="PTHR43861:SF1">
    <property type="entry name" value="TRANS-ACONITATE 2-METHYLTRANSFERASE"/>
    <property type="match status" value="1"/>
</dbReference>
<dbReference type="Proteomes" id="UP000034613">
    <property type="component" value="Unassembled WGS sequence"/>
</dbReference>